<evidence type="ECO:0000256" key="1">
    <source>
        <dbReference type="ARBA" id="ARBA00022729"/>
    </source>
</evidence>
<dbReference type="PROSITE" id="PS51257">
    <property type="entry name" value="PROKAR_LIPOPROTEIN"/>
    <property type="match status" value="1"/>
</dbReference>
<dbReference type="GeneID" id="73471069"/>
<dbReference type="InterPro" id="IPR028146">
    <property type="entry name" value="PRKCSH_N"/>
</dbReference>
<feature type="coiled-coil region" evidence="4">
    <location>
        <begin position="338"/>
        <end position="372"/>
    </location>
</feature>
<evidence type="ECO:0000256" key="2">
    <source>
        <dbReference type="ARBA" id="ARBA00022824"/>
    </source>
</evidence>
<evidence type="ECO:0000313" key="8">
    <source>
        <dbReference type="Proteomes" id="UP000694255"/>
    </source>
</evidence>
<feature type="domain" description="MRH" evidence="6">
    <location>
        <begin position="387"/>
        <end position="477"/>
    </location>
</feature>
<keyword evidence="8" id="KW-1185">Reference proteome</keyword>
<name>A0A8J5QHR5_9ASCO</name>
<keyword evidence="3" id="KW-1015">Disulfide bond</keyword>
<feature type="coiled-coil region" evidence="4">
    <location>
        <begin position="278"/>
        <end position="305"/>
    </location>
</feature>
<evidence type="ECO:0000313" key="7">
    <source>
        <dbReference type="EMBL" id="KAG7662259.1"/>
    </source>
</evidence>
<evidence type="ECO:0000256" key="3">
    <source>
        <dbReference type="ARBA" id="ARBA00023157"/>
    </source>
</evidence>
<feature type="signal peptide" evidence="5">
    <location>
        <begin position="1"/>
        <end position="23"/>
    </location>
</feature>
<dbReference type="OrthoDB" id="28322at2759"/>
<evidence type="ECO:0000256" key="5">
    <source>
        <dbReference type="SAM" id="SignalP"/>
    </source>
</evidence>
<dbReference type="InterPro" id="IPR036607">
    <property type="entry name" value="PRKCSH"/>
</dbReference>
<accession>A0A8J5QHR5</accession>
<feature type="coiled-coil region" evidence="4">
    <location>
        <begin position="180"/>
        <end position="253"/>
    </location>
</feature>
<dbReference type="InterPro" id="IPR044865">
    <property type="entry name" value="MRH_dom"/>
</dbReference>
<evidence type="ECO:0000256" key="4">
    <source>
        <dbReference type="SAM" id="Coils"/>
    </source>
</evidence>
<keyword evidence="2" id="KW-0256">Endoplasmic reticulum</keyword>
<feature type="chain" id="PRO_5035184521" description="MRH domain-containing protein" evidence="5">
    <location>
        <begin position="24"/>
        <end position="494"/>
    </location>
</feature>
<keyword evidence="1 5" id="KW-0732">Signal</keyword>
<protein>
    <recommendedName>
        <fullName evidence="6">MRH domain-containing protein</fullName>
    </recommendedName>
</protein>
<dbReference type="GO" id="GO:0017177">
    <property type="term" value="C:glucosidase II complex"/>
    <property type="evidence" value="ECO:0007669"/>
    <property type="project" value="TreeGrafter"/>
</dbReference>
<dbReference type="PANTHER" id="PTHR12630">
    <property type="entry name" value="N-LINKED OLIGOSACCHARIDE PROCESSING"/>
    <property type="match status" value="1"/>
</dbReference>
<keyword evidence="4" id="KW-0175">Coiled coil</keyword>
<dbReference type="RefSeq" id="XP_049262492.1">
    <property type="nucleotide sequence ID" value="XM_049408210.1"/>
</dbReference>
<reference evidence="7 8" key="1">
    <citation type="journal article" date="2021" name="DNA Res.">
        <title>Genome analysis of Candida subhashii reveals its hybrid nature and dual mitochondrial genome conformations.</title>
        <authorList>
            <person name="Mixao V."/>
            <person name="Hegedusova E."/>
            <person name="Saus E."/>
            <person name="Pryszcz L.P."/>
            <person name="Cillingova A."/>
            <person name="Nosek J."/>
            <person name="Gabaldon T."/>
        </authorList>
    </citation>
    <scope>NUCLEOTIDE SEQUENCE [LARGE SCALE GENOMIC DNA]</scope>
    <source>
        <strain evidence="7 8">CBS 10753</strain>
    </source>
</reference>
<dbReference type="PROSITE" id="PS51914">
    <property type="entry name" value="MRH"/>
    <property type="match status" value="1"/>
</dbReference>
<proteinExistence type="predicted"/>
<organism evidence="7 8">
    <name type="scientific">[Candida] subhashii</name>
    <dbReference type="NCBI Taxonomy" id="561895"/>
    <lineage>
        <taxon>Eukaryota</taxon>
        <taxon>Fungi</taxon>
        <taxon>Dikarya</taxon>
        <taxon>Ascomycota</taxon>
        <taxon>Saccharomycotina</taxon>
        <taxon>Pichiomycetes</taxon>
        <taxon>Debaryomycetaceae</taxon>
        <taxon>Spathaspora</taxon>
    </lineage>
</organism>
<evidence type="ECO:0000259" key="6">
    <source>
        <dbReference type="PROSITE" id="PS51914"/>
    </source>
</evidence>
<comment type="caution">
    <text evidence="7">The sequence shown here is derived from an EMBL/GenBank/DDBJ whole genome shotgun (WGS) entry which is preliminary data.</text>
</comment>
<dbReference type="PANTHER" id="PTHR12630:SF1">
    <property type="entry name" value="GLUCOSIDASE 2 SUBUNIT BETA"/>
    <property type="match status" value="1"/>
</dbReference>
<dbReference type="Proteomes" id="UP000694255">
    <property type="component" value="Unassembled WGS sequence"/>
</dbReference>
<dbReference type="Pfam" id="PF12999">
    <property type="entry name" value="PRKCSH-like"/>
    <property type="match status" value="1"/>
</dbReference>
<dbReference type="Pfam" id="PF13015">
    <property type="entry name" value="PRKCSH_1"/>
    <property type="match status" value="1"/>
</dbReference>
<dbReference type="EMBL" id="JAGSYN010000182">
    <property type="protein sequence ID" value="KAG7662259.1"/>
    <property type="molecule type" value="Genomic_DNA"/>
</dbReference>
<dbReference type="InterPro" id="IPR039794">
    <property type="entry name" value="Gtb1-like"/>
</dbReference>
<gene>
    <name evidence="7" type="ORF">J8A68_004269</name>
</gene>
<sequence>MLNKQLILLASLIVSACNTQIQGVSPDKQHLYQPIEINGKQYWQCLNDSSIKLTYDQINDDYCDCPDGSDEPGTNACPYSSESPKLFYCENKGHIPGYIENYKLNDGVCDYDICCDGSDEYKSGNCENKCVQIHEQYVKHKERIEDFIGKALKKKETSIKLAKHRRDSLVNEKERYEPELAIKKAQLEQLKLQLEEKELDEEFGRQDTESAYELLSEHFAELNEKLESHKKYLNIQESNIEKLEKILAQLASLYNPNFNDPAVKDTIRHYQEYVSNKETEVKRDLKETDQILEKLKEKAKSLTNTGIGNIVPTIGNVFHYYFQLFANKYLEKQITSKVQKSNLSVNELGSKIEALEKDIIATEKKLNEINKDLNLELGPNDILRAYSQATVSKKLGGYHYNINLMKSIYQDDVLIGKFKEYKDNKVHFQGGSKCWNGPYRSADIEFVCGTGPEILSVSEPEKCHYHFIIQGESWCEPITEDQILSDFTIDFDKL</sequence>
<dbReference type="AlphaFoldDB" id="A0A8J5QHR5"/>
<dbReference type="GO" id="GO:0006491">
    <property type="term" value="P:N-glycan processing"/>
    <property type="evidence" value="ECO:0007669"/>
    <property type="project" value="TreeGrafter"/>
</dbReference>